<reference evidence="6" key="1">
    <citation type="submission" date="2021-02" db="EMBL/GenBank/DDBJ databases">
        <authorList>
            <person name="Nowell W R."/>
        </authorList>
    </citation>
    <scope>NUCLEOTIDE SEQUENCE</scope>
</reference>
<proteinExistence type="predicted"/>
<dbReference type="Gene3D" id="3.30.9.10">
    <property type="entry name" value="D-Amino Acid Oxidase, subunit A, domain 2"/>
    <property type="match status" value="1"/>
</dbReference>
<dbReference type="PROSITE" id="PS50088">
    <property type="entry name" value="ANK_REPEAT"/>
    <property type="match status" value="1"/>
</dbReference>
<dbReference type="Pfam" id="PF01494">
    <property type="entry name" value="FAD_binding_3"/>
    <property type="match status" value="1"/>
</dbReference>
<evidence type="ECO:0000313" key="5">
    <source>
        <dbReference type="EMBL" id="CAF0960802.1"/>
    </source>
</evidence>
<evidence type="ECO:0000313" key="8">
    <source>
        <dbReference type="EMBL" id="CAF3892562.1"/>
    </source>
</evidence>
<protein>
    <recommendedName>
        <fullName evidence="4">FAD-binding domain-containing protein</fullName>
    </recommendedName>
</protein>
<feature type="domain" description="FAD-binding" evidence="4">
    <location>
        <begin position="406"/>
        <end position="750"/>
    </location>
</feature>
<feature type="repeat" description="ANK" evidence="3">
    <location>
        <begin position="233"/>
        <end position="265"/>
    </location>
</feature>
<evidence type="ECO:0000313" key="9">
    <source>
        <dbReference type="Proteomes" id="UP000663829"/>
    </source>
</evidence>
<dbReference type="Proteomes" id="UP000682733">
    <property type="component" value="Unassembled WGS sequence"/>
</dbReference>
<sequence length="802" mass="92701">MSAGKDYVPQLKTLIDKHDVETFERLYKNVIHELDIYEQNELLFRTCRLGPVEIFQILFKMQEIKDLNNVLHPTTKSTLLHYAIKYEQHKIIDYLLSSNSSCYNVKNVFGETCLSVAIALQNLDVVRHLLHHISAEAIDKDLTTHAICHCINEIRITATLSAHKAFEIVQVLVAHASNNLSDQVISKAVHELVKRLSWLYSIILSDNQWLYLNEIIRYFVEKLKCSLSHKDKNNCTTLMLACRTSSVSLVEYLFEKGLHYSVNDQDSNGETCLFYAVERNNNMDMIDLLIDKYEALVELRNGKNLTALHKAIRLNSFQNVKHLLTKLDDVQKYFSYACQYSSVDITQLFLQHQHQLQTIEKEKALDCALKNENKNDSLRILGVLTNSATNLEKCSYGVHELKRVQTQVGIIGAGPAGLMLAHLLLLNGIDSIIIERNIQSNLEGRIRACVFEQDTLDLLDRIHFKSINGRRLHLEGLMYHGIRMQFNGKRFRLPLSKLTNGKAVTVYGQHLLIEDLITDLKLKGVQMYFQVKNVEIERLDSERPMIRFHHSETDYEMHCDFVAGCDGFYGVSRASIPREILTEYERKYPFGWLCVSVAVEPSCEELIYSYHQHGFALYNKRSNELSRFYLQVSTGDSIEDWSDERIWEQLHLRLNMTDPHWTIKQGQILDKTIFSVRTFMVEPMQYKQLFLVGDVAHIMPPTGAKGMNMAIADAKVLSDALSEWYMTDSNDQIQSYSEKCLHRVWLAQEFAMSMSELLHRNFDLESKNDGFDQQMIHARQRHLAQSEHVQRAFAHMYTGTPF</sequence>
<dbReference type="Gene3D" id="1.25.40.20">
    <property type="entry name" value="Ankyrin repeat-containing domain"/>
    <property type="match status" value="2"/>
</dbReference>
<dbReference type="Proteomes" id="UP000663829">
    <property type="component" value="Unassembled WGS sequence"/>
</dbReference>
<dbReference type="EMBL" id="CAJOBC010006257">
    <property type="protein sequence ID" value="CAF3892562.1"/>
    <property type="molecule type" value="Genomic_DNA"/>
</dbReference>
<dbReference type="Proteomes" id="UP000681722">
    <property type="component" value="Unassembled WGS sequence"/>
</dbReference>
<comment type="caution">
    <text evidence="6">The sequence shown here is derived from an EMBL/GenBank/DDBJ whole genome shotgun (WGS) entry which is preliminary data.</text>
</comment>
<dbReference type="Gene3D" id="3.50.50.60">
    <property type="entry name" value="FAD/NAD(P)-binding domain"/>
    <property type="match status" value="1"/>
</dbReference>
<dbReference type="OrthoDB" id="10039264at2759"/>
<name>A0A814R947_9BILA</name>
<dbReference type="AlphaFoldDB" id="A0A814R947"/>
<keyword evidence="9" id="KW-1185">Reference proteome</keyword>
<dbReference type="NCBIfam" id="NF006091">
    <property type="entry name" value="PRK08243.1"/>
    <property type="match status" value="1"/>
</dbReference>
<dbReference type="SUPFAM" id="SSF48403">
    <property type="entry name" value="Ankyrin repeat"/>
    <property type="match status" value="1"/>
</dbReference>
<dbReference type="EMBL" id="CAJOBA010005120">
    <property type="protein sequence ID" value="CAF3733687.1"/>
    <property type="molecule type" value="Genomic_DNA"/>
</dbReference>
<evidence type="ECO:0000313" key="6">
    <source>
        <dbReference type="EMBL" id="CAF1128925.1"/>
    </source>
</evidence>
<evidence type="ECO:0000256" key="1">
    <source>
        <dbReference type="ARBA" id="ARBA00022630"/>
    </source>
</evidence>
<dbReference type="Pfam" id="PF12796">
    <property type="entry name" value="Ank_2"/>
    <property type="match status" value="2"/>
</dbReference>
<keyword evidence="3" id="KW-0040">ANK repeat</keyword>
<dbReference type="PRINTS" id="PR00420">
    <property type="entry name" value="RNGMNOXGNASE"/>
</dbReference>
<dbReference type="SMART" id="SM00248">
    <property type="entry name" value="ANK"/>
    <property type="match status" value="5"/>
</dbReference>
<keyword evidence="1" id="KW-0285">Flavoprotein</keyword>
<dbReference type="EMBL" id="CAJNOK010005115">
    <property type="protein sequence ID" value="CAF0960802.1"/>
    <property type="molecule type" value="Genomic_DNA"/>
</dbReference>
<evidence type="ECO:0000256" key="2">
    <source>
        <dbReference type="ARBA" id="ARBA00022827"/>
    </source>
</evidence>
<dbReference type="GO" id="GO:0016709">
    <property type="term" value="F:oxidoreductase activity, acting on paired donors, with incorporation or reduction of molecular oxygen, NAD(P)H as one donor, and incorporation of one atom of oxygen"/>
    <property type="evidence" value="ECO:0007669"/>
    <property type="project" value="UniProtKB-ARBA"/>
</dbReference>
<dbReference type="GO" id="GO:0071949">
    <property type="term" value="F:FAD binding"/>
    <property type="evidence" value="ECO:0007669"/>
    <property type="project" value="InterPro"/>
</dbReference>
<evidence type="ECO:0000256" key="3">
    <source>
        <dbReference type="PROSITE-ProRule" id="PRU00023"/>
    </source>
</evidence>
<dbReference type="EMBL" id="CAJNOQ010006256">
    <property type="protein sequence ID" value="CAF1128925.1"/>
    <property type="molecule type" value="Genomic_DNA"/>
</dbReference>
<dbReference type="PANTHER" id="PTHR43004">
    <property type="entry name" value="TRK SYSTEM POTASSIUM UPTAKE PROTEIN"/>
    <property type="match status" value="1"/>
</dbReference>
<gene>
    <name evidence="6" type="ORF">GPM918_LOCUS20084</name>
    <name evidence="5" type="ORF">OVA965_LOCUS12626</name>
    <name evidence="8" type="ORF">SRO942_LOCUS20083</name>
    <name evidence="7" type="ORF">TMI583_LOCUS12630</name>
</gene>
<dbReference type="InterPro" id="IPR050641">
    <property type="entry name" value="RIFMO-like"/>
</dbReference>
<dbReference type="InterPro" id="IPR002938">
    <property type="entry name" value="FAD-bd"/>
</dbReference>
<dbReference type="PANTHER" id="PTHR43004:SF3">
    <property type="entry name" value="P-HYDROXYBENZOATE HYDROXYLASE"/>
    <property type="match status" value="1"/>
</dbReference>
<dbReference type="InterPro" id="IPR036770">
    <property type="entry name" value="Ankyrin_rpt-contain_sf"/>
</dbReference>
<dbReference type="SUPFAM" id="SSF51905">
    <property type="entry name" value="FAD/NAD(P)-binding domain"/>
    <property type="match status" value="1"/>
</dbReference>
<dbReference type="InterPro" id="IPR036188">
    <property type="entry name" value="FAD/NAD-bd_sf"/>
</dbReference>
<dbReference type="SUPFAM" id="SSF54373">
    <property type="entry name" value="FAD-linked reductases, C-terminal domain"/>
    <property type="match status" value="1"/>
</dbReference>
<keyword evidence="2" id="KW-0274">FAD</keyword>
<organism evidence="6 9">
    <name type="scientific">Didymodactylos carnosus</name>
    <dbReference type="NCBI Taxonomy" id="1234261"/>
    <lineage>
        <taxon>Eukaryota</taxon>
        <taxon>Metazoa</taxon>
        <taxon>Spiralia</taxon>
        <taxon>Gnathifera</taxon>
        <taxon>Rotifera</taxon>
        <taxon>Eurotatoria</taxon>
        <taxon>Bdelloidea</taxon>
        <taxon>Philodinida</taxon>
        <taxon>Philodinidae</taxon>
        <taxon>Didymodactylos</taxon>
    </lineage>
</organism>
<accession>A0A814R947</accession>
<dbReference type="InterPro" id="IPR002110">
    <property type="entry name" value="Ankyrin_rpt"/>
</dbReference>
<evidence type="ECO:0000259" key="4">
    <source>
        <dbReference type="Pfam" id="PF01494"/>
    </source>
</evidence>
<evidence type="ECO:0000313" key="7">
    <source>
        <dbReference type="EMBL" id="CAF3733687.1"/>
    </source>
</evidence>
<dbReference type="Proteomes" id="UP000677228">
    <property type="component" value="Unassembled WGS sequence"/>
</dbReference>